<dbReference type="AlphaFoldDB" id="A0A6J6ED64"/>
<dbReference type="EMBL" id="CAEZVV010000014">
    <property type="protein sequence ID" value="CAB4638530.1"/>
    <property type="molecule type" value="Genomic_DNA"/>
</dbReference>
<evidence type="ECO:0000313" key="3">
    <source>
        <dbReference type="EMBL" id="CAB4573319.1"/>
    </source>
</evidence>
<feature type="transmembrane region" description="Helical" evidence="1">
    <location>
        <begin position="149"/>
        <end position="172"/>
    </location>
</feature>
<evidence type="ECO:0000256" key="1">
    <source>
        <dbReference type="SAM" id="Phobius"/>
    </source>
</evidence>
<dbReference type="Pfam" id="PF11139">
    <property type="entry name" value="SfLAP"/>
    <property type="match status" value="1"/>
</dbReference>
<feature type="transmembrane region" description="Helical" evidence="1">
    <location>
        <begin position="36"/>
        <end position="59"/>
    </location>
</feature>
<evidence type="ECO:0000313" key="2">
    <source>
        <dbReference type="EMBL" id="CAB4544845.1"/>
    </source>
</evidence>
<evidence type="ECO:0000313" key="4">
    <source>
        <dbReference type="EMBL" id="CAB4581088.1"/>
    </source>
</evidence>
<accession>A0A6J6ED64</accession>
<reference evidence="3" key="1">
    <citation type="submission" date="2020-05" db="EMBL/GenBank/DDBJ databases">
        <authorList>
            <person name="Chiriac C."/>
            <person name="Salcher M."/>
            <person name="Ghai R."/>
            <person name="Kavagutti S V."/>
        </authorList>
    </citation>
    <scope>NUCLEOTIDE SEQUENCE</scope>
</reference>
<keyword evidence="1" id="KW-1133">Transmembrane helix</keyword>
<sequence length="218" mass="23985">MSFNLLLLGIATTISPLFVIAAVLMMSESEKVRTSWAAAVGWAVSIGVSCVAMVVLGGVVHDSGTGHRKHWWLGAIDLALGLVLGYLALRELRRSRSKSPKDLPKWMNRVGTMSVITAFGLGLFLPANVLAYAAGSEIVQQHFHGAEKWVAVVLYVLTGSLLEVMPVLYLTVRPKNRERLLRTWHRWLDSHWQQVLVGLFSAVSVFLMVKGVVAILRA</sequence>
<feature type="transmembrane region" description="Helical" evidence="1">
    <location>
        <begin position="6"/>
        <end position="24"/>
    </location>
</feature>
<protein>
    <submittedName>
        <fullName evidence="3">Unannotated protein</fullName>
    </submittedName>
</protein>
<proteinExistence type="predicted"/>
<feature type="transmembrane region" description="Helical" evidence="1">
    <location>
        <begin position="195"/>
        <end position="216"/>
    </location>
</feature>
<keyword evidence="1" id="KW-0812">Transmembrane</keyword>
<organism evidence="3">
    <name type="scientific">freshwater metagenome</name>
    <dbReference type="NCBI Taxonomy" id="449393"/>
    <lineage>
        <taxon>unclassified sequences</taxon>
        <taxon>metagenomes</taxon>
        <taxon>ecological metagenomes</taxon>
    </lineage>
</organism>
<name>A0A6J6ED64_9ZZZZ</name>
<dbReference type="EMBL" id="CAEZTG010000131">
    <property type="protein sequence ID" value="CAB4573319.1"/>
    <property type="molecule type" value="Genomic_DNA"/>
</dbReference>
<keyword evidence="1" id="KW-0472">Membrane</keyword>
<feature type="transmembrane region" description="Helical" evidence="1">
    <location>
        <begin position="110"/>
        <end position="134"/>
    </location>
</feature>
<dbReference type="EMBL" id="CAEZSU010000033">
    <property type="protein sequence ID" value="CAB4544845.1"/>
    <property type="molecule type" value="Genomic_DNA"/>
</dbReference>
<gene>
    <name evidence="2" type="ORF">UFOPK1495_00434</name>
    <name evidence="3" type="ORF">UFOPK1603_01306</name>
    <name evidence="4" type="ORF">UFOPK1711_01199</name>
    <name evidence="5" type="ORF">UFOPK2143_00413</name>
</gene>
<dbReference type="EMBL" id="CAEZTR010000072">
    <property type="protein sequence ID" value="CAB4581088.1"/>
    <property type="molecule type" value="Genomic_DNA"/>
</dbReference>
<dbReference type="InterPro" id="IPR021315">
    <property type="entry name" value="Gap/Sap"/>
</dbReference>
<feature type="transmembrane region" description="Helical" evidence="1">
    <location>
        <begin position="71"/>
        <end position="89"/>
    </location>
</feature>
<evidence type="ECO:0000313" key="5">
    <source>
        <dbReference type="EMBL" id="CAB4638530.1"/>
    </source>
</evidence>